<reference evidence="11" key="2">
    <citation type="submission" date="2016-03" db="EMBL/GenBank/DDBJ databases">
        <title>Streptococcus antelopensis sp. nov., isolated from the feces of the Tibetan antelope (Pantholops hodgsonii) in Hoh Xil National Nature Reserve, Qinghai, China.</title>
        <authorList>
            <person name="Bai X."/>
        </authorList>
    </citation>
    <scope>NUCLEOTIDE SEQUENCE [LARGE SCALE GENOMIC DNA]</scope>
    <source>
        <strain evidence="11">TA 26</strain>
    </source>
</reference>
<dbReference type="RefSeq" id="WP_067062773.1">
    <property type="nucleotide sequence ID" value="NZ_CP014699.1"/>
</dbReference>
<feature type="binding site" evidence="7">
    <location>
        <begin position="230"/>
        <end position="234"/>
    </location>
    <ligand>
        <name>GTP</name>
        <dbReference type="ChEBI" id="CHEBI:37565"/>
    </ligand>
</feature>
<dbReference type="NCBIfam" id="TIGR03156">
    <property type="entry name" value="GTP_HflX"/>
    <property type="match status" value="1"/>
</dbReference>
<dbReference type="EMBL" id="CP014699">
    <property type="protein sequence ID" value="AND79594.1"/>
    <property type="molecule type" value="Genomic_DNA"/>
</dbReference>
<dbReference type="InterPro" id="IPR016496">
    <property type="entry name" value="GTPase_HflX"/>
</dbReference>
<dbReference type="OrthoDB" id="9812272at2"/>
<dbReference type="SUPFAM" id="SSF52540">
    <property type="entry name" value="P-loop containing nucleoside triphosphate hydrolases"/>
    <property type="match status" value="1"/>
</dbReference>
<dbReference type="AlphaFoldDB" id="A0A172Q803"/>
<feature type="binding site" evidence="7">
    <location>
        <begin position="205"/>
        <end position="212"/>
    </location>
    <ligand>
        <name>GTP</name>
        <dbReference type="ChEBI" id="CHEBI:37565"/>
    </ligand>
</feature>
<dbReference type="Gene3D" id="3.40.50.11060">
    <property type="entry name" value="GTPase HflX, N-terminal domain"/>
    <property type="match status" value="1"/>
</dbReference>
<dbReference type="Gene3D" id="3.40.50.300">
    <property type="entry name" value="P-loop containing nucleotide triphosphate hydrolases"/>
    <property type="match status" value="1"/>
</dbReference>
<keyword evidence="11" id="KW-1185">Reference proteome</keyword>
<dbReference type="PANTHER" id="PTHR10229">
    <property type="entry name" value="GTP-BINDING PROTEIN HFLX"/>
    <property type="match status" value="1"/>
</dbReference>
<dbReference type="PANTHER" id="PTHR10229:SF0">
    <property type="entry name" value="GTP-BINDING PROTEIN 6-RELATED"/>
    <property type="match status" value="1"/>
</dbReference>
<keyword evidence="2 8" id="KW-0479">Metal-binding</keyword>
<dbReference type="InterPro" id="IPR030394">
    <property type="entry name" value="G_HFLX_dom"/>
</dbReference>
<evidence type="ECO:0000256" key="2">
    <source>
        <dbReference type="ARBA" id="ARBA00022723"/>
    </source>
</evidence>
<reference evidence="10 11" key="1">
    <citation type="journal article" date="2016" name="Int. J. Syst. Evol. Microbiol.">
        <title>Streptococcuspantholopis sp. nov., isolated from faeces of the Tibetan antelope (Pantholops hodgsonii).</title>
        <authorList>
            <person name="Bai X."/>
            <person name="Xiong Y."/>
            <person name="Lu S."/>
            <person name="Jin D."/>
            <person name="Lai X."/>
            <person name="Yang J."/>
            <person name="Niu L."/>
            <person name="Hu S."/>
            <person name="Meng X."/>
            <person name="Pu J."/>
            <person name="Ye C."/>
            <person name="Xu J."/>
        </authorList>
    </citation>
    <scope>NUCLEOTIDE SEQUENCE [LARGE SCALE GENOMIC DNA]</scope>
    <source>
        <strain evidence="10 11">TA 26</strain>
    </source>
</reference>
<comment type="subunit">
    <text evidence="6">Monomer. Associates with the 50S ribosomal subunit.</text>
</comment>
<dbReference type="Proteomes" id="UP000077317">
    <property type="component" value="Chromosome"/>
</dbReference>
<feature type="binding site" evidence="8">
    <location>
        <position position="232"/>
    </location>
    <ligand>
        <name>Mg(2+)</name>
        <dbReference type="ChEBI" id="CHEBI:18420"/>
    </ligand>
</feature>
<evidence type="ECO:0000256" key="8">
    <source>
        <dbReference type="PIRSR" id="PIRSR006809-2"/>
    </source>
</evidence>
<evidence type="ECO:0000256" key="1">
    <source>
        <dbReference type="ARBA" id="ARBA00022490"/>
    </source>
</evidence>
<dbReference type="GO" id="GO:0003924">
    <property type="term" value="F:GTPase activity"/>
    <property type="evidence" value="ECO:0007669"/>
    <property type="project" value="UniProtKB-UniRule"/>
</dbReference>
<evidence type="ECO:0000256" key="5">
    <source>
        <dbReference type="ARBA" id="ARBA00023134"/>
    </source>
</evidence>
<keyword evidence="4 8" id="KW-0460">Magnesium</keyword>
<proteinExistence type="inferred from homology"/>
<dbReference type="InterPro" id="IPR027417">
    <property type="entry name" value="P-loop_NTPase"/>
</dbReference>
<feature type="binding site" evidence="7">
    <location>
        <begin position="318"/>
        <end position="321"/>
    </location>
    <ligand>
        <name>GTP</name>
        <dbReference type="ChEBI" id="CHEBI:37565"/>
    </ligand>
</feature>
<feature type="binding site" evidence="7">
    <location>
        <begin position="337"/>
        <end position="339"/>
    </location>
    <ligand>
        <name>GTP</name>
        <dbReference type="ChEBI" id="CHEBI:37565"/>
    </ligand>
</feature>
<evidence type="ECO:0000256" key="3">
    <source>
        <dbReference type="ARBA" id="ARBA00022741"/>
    </source>
</evidence>
<dbReference type="PIRSF" id="PIRSF006809">
    <property type="entry name" value="GTP-binding_hflX_prd"/>
    <property type="match status" value="1"/>
</dbReference>
<gene>
    <name evidence="6" type="primary">hflX</name>
    <name evidence="10" type="ORF">A0O21_05930</name>
</gene>
<dbReference type="GO" id="GO:0043022">
    <property type="term" value="F:ribosome binding"/>
    <property type="evidence" value="ECO:0007669"/>
    <property type="project" value="TreeGrafter"/>
</dbReference>
<evidence type="ECO:0000313" key="10">
    <source>
        <dbReference type="EMBL" id="AND79594.1"/>
    </source>
</evidence>
<dbReference type="CDD" id="cd01878">
    <property type="entry name" value="HflX"/>
    <property type="match status" value="1"/>
</dbReference>
<sequence length="413" mass="46659">MLATAPKQERVLLFGVELPESRHFAASMNELARLAQTAGAHVAARSSQKRSQYDSRFLLGSGKLADLQSIIKAKHIDTLIVNNRLSPRQHNNLESALNLKVLDRMQLILDIFALHARSYEGKLQVQLAQLDYLLPRLTGKGAFLSRQAGGIGSRGPGESQLELNRRLIRSQMTTIKRELRKISQNRQLLREERLGADTFKIGLVGYTNAGKSTIMNLLTRGDEYVADSLFATLDSSTKQLYLQGQFQATLTDTVGFIQDLPTELIAAFKSTLEESRHVNMLLHVIDASDPQHERQESLVLKLLEELDMMSIPRLTVYNKIDLAEHFSPTLFPYIQLSAREQKSKKKLQQQLIAEIKKQFTVFDLNLSADRHGKLYELGKYALLNYGSADSSGSQTVRAYIAPENKWRLEDFYD</sequence>
<dbReference type="PROSITE" id="PS51705">
    <property type="entry name" value="G_HFLX"/>
    <property type="match status" value="1"/>
</dbReference>
<dbReference type="GO" id="GO:0005737">
    <property type="term" value="C:cytoplasm"/>
    <property type="evidence" value="ECO:0007669"/>
    <property type="project" value="UniProtKB-SubCell"/>
</dbReference>
<comment type="subcellular location">
    <subcellularLocation>
        <location evidence="6">Cytoplasm</location>
    </subcellularLocation>
    <text evidence="6">May associate with membranes.</text>
</comment>
<comment type="function">
    <text evidence="6">GTPase that associates with the 50S ribosomal subunit and may have a role during protein synthesis or ribosome biogenesis.</text>
</comment>
<dbReference type="STRING" id="1811193.A0O21_05930"/>
<dbReference type="FunFam" id="3.40.50.11060:FF:000001">
    <property type="entry name" value="GTPase HflX"/>
    <property type="match status" value="1"/>
</dbReference>
<feature type="binding site" evidence="8">
    <location>
        <position position="212"/>
    </location>
    <ligand>
        <name>Mg(2+)</name>
        <dbReference type="ChEBI" id="CHEBI:18420"/>
    </ligand>
</feature>
<dbReference type="GO" id="GO:0005525">
    <property type="term" value="F:GTP binding"/>
    <property type="evidence" value="ECO:0007669"/>
    <property type="project" value="UniProtKB-UniRule"/>
</dbReference>
<dbReference type="InterPro" id="IPR025121">
    <property type="entry name" value="GTPase_HflX_N"/>
</dbReference>
<feature type="binding site" evidence="7">
    <location>
        <begin position="252"/>
        <end position="255"/>
    </location>
    <ligand>
        <name>GTP</name>
        <dbReference type="ChEBI" id="CHEBI:37565"/>
    </ligand>
</feature>
<dbReference type="Pfam" id="PF01926">
    <property type="entry name" value="MMR_HSR1"/>
    <property type="match status" value="1"/>
</dbReference>
<dbReference type="InterPro" id="IPR032305">
    <property type="entry name" value="GTP-bd_M"/>
</dbReference>
<protein>
    <recommendedName>
        <fullName evidence="6">GTPase HflX</fullName>
    </recommendedName>
    <alternativeName>
        <fullName evidence="6">GTP-binding protein HflX</fullName>
    </alternativeName>
</protein>
<feature type="domain" description="Hflx-type G" evidence="9">
    <location>
        <begin position="199"/>
        <end position="359"/>
    </location>
</feature>
<accession>A0A172Q803</accession>
<evidence type="ECO:0000256" key="4">
    <source>
        <dbReference type="ARBA" id="ARBA00022842"/>
    </source>
</evidence>
<dbReference type="KEGG" id="spat:A0O21_05930"/>
<evidence type="ECO:0000256" key="6">
    <source>
        <dbReference type="HAMAP-Rule" id="MF_00900"/>
    </source>
</evidence>
<organism evidence="10 11">
    <name type="scientific">Streptococcus pantholopis</name>
    <dbReference type="NCBI Taxonomy" id="1811193"/>
    <lineage>
        <taxon>Bacteria</taxon>
        <taxon>Bacillati</taxon>
        <taxon>Bacillota</taxon>
        <taxon>Bacilli</taxon>
        <taxon>Lactobacillales</taxon>
        <taxon>Streptococcaceae</taxon>
        <taxon>Streptococcus</taxon>
    </lineage>
</organism>
<keyword evidence="5 6" id="KW-0342">GTP-binding</keyword>
<evidence type="ECO:0000256" key="7">
    <source>
        <dbReference type="PIRSR" id="PIRSR006809-1"/>
    </source>
</evidence>
<dbReference type="Pfam" id="PF16360">
    <property type="entry name" value="GTP-bdg_M"/>
    <property type="match status" value="1"/>
</dbReference>
<dbReference type="Pfam" id="PF13167">
    <property type="entry name" value="GTP-bdg_N"/>
    <property type="match status" value="1"/>
</dbReference>
<dbReference type="PRINTS" id="PR00326">
    <property type="entry name" value="GTP1OBG"/>
</dbReference>
<dbReference type="GO" id="GO:0046872">
    <property type="term" value="F:metal ion binding"/>
    <property type="evidence" value="ECO:0007669"/>
    <property type="project" value="UniProtKB-KW"/>
</dbReference>
<comment type="similarity">
    <text evidence="6">Belongs to the TRAFAC class OBG-HflX-like GTPase superfamily. HflX GTPase family.</text>
</comment>
<dbReference type="NCBIfam" id="TIGR00231">
    <property type="entry name" value="small_GTP"/>
    <property type="match status" value="1"/>
</dbReference>
<keyword evidence="1 6" id="KW-0963">Cytoplasm</keyword>
<dbReference type="InterPro" id="IPR005225">
    <property type="entry name" value="Small_GTP-bd"/>
</dbReference>
<dbReference type="InterPro" id="IPR006073">
    <property type="entry name" value="GTP-bd"/>
</dbReference>
<comment type="cofactor">
    <cofactor evidence="8">
        <name>Mg(2+)</name>
        <dbReference type="ChEBI" id="CHEBI:18420"/>
    </cofactor>
</comment>
<dbReference type="HAMAP" id="MF_00900">
    <property type="entry name" value="GTPase_HflX"/>
    <property type="match status" value="1"/>
</dbReference>
<keyword evidence="3 6" id="KW-0547">Nucleotide-binding</keyword>
<evidence type="ECO:0000259" key="9">
    <source>
        <dbReference type="PROSITE" id="PS51705"/>
    </source>
</evidence>
<evidence type="ECO:0000313" key="11">
    <source>
        <dbReference type="Proteomes" id="UP000077317"/>
    </source>
</evidence>
<dbReference type="InterPro" id="IPR042108">
    <property type="entry name" value="GTPase_HflX_N_sf"/>
</dbReference>
<name>A0A172Q803_9STRE</name>
<dbReference type="Gene3D" id="6.10.250.2860">
    <property type="match status" value="1"/>
</dbReference>